<dbReference type="CDD" id="cd12797">
    <property type="entry name" value="M23_peptidase"/>
    <property type="match status" value="1"/>
</dbReference>
<dbReference type="SUPFAM" id="SSF51261">
    <property type="entry name" value="Duplicated hybrid motif"/>
    <property type="match status" value="1"/>
</dbReference>
<organism evidence="4 5">
    <name type="scientific">Fusibacter bizertensis</name>
    <dbReference type="NCBI Taxonomy" id="1488331"/>
    <lineage>
        <taxon>Bacteria</taxon>
        <taxon>Bacillati</taxon>
        <taxon>Bacillota</taxon>
        <taxon>Clostridia</taxon>
        <taxon>Eubacteriales</taxon>
        <taxon>Eubacteriales Family XII. Incertae Sedis</taxon>
        <taxon>Fusibacter</taxon>
    </lineage>
</organism>
<name>A0ABT6NG63_9FIRM</name>
<dbReference type="PANTHER" id="PTHR21666:SF289">
    <property type="entry name" value="L-ALA--D-GLU ENDOPEPTIDASE"/>
    <property type="match status" value="1"/>
</dbReference>
<dbReference type="PROSITE" id="PS51272">
    <property type="entry name" value="SLH"/>
    <property type="match status" value="2"/>
</dbReference>
<dbReference type="Gene3D" id="2.70.70.10">
    <property type="entry name" value="Glucose Permease (Domain IIA)"/>
    <property type="match status" value="1"/>
</dbReference>
<dbReference type="InterPro" id="IPR050570">
    <property type="entry name" value="Cell_wall_metabolism_enzyme"/>
</dbReference>
<proteinExistence type="predicted"/>
<keyword evidence="5" id="KW-1185">Reference proteome</keyword>
<dbReference type="Pfam" id="PF00395">
    <property type="entry name" value="SLH"/>
    <property type="match status" value="2"/>
</dbReference>
<evidence type="ECO:0000256" key="1">
    <source>
        <dbReference type="ARBA" id="ARBA00022729"/>
    </source>
</evidence>
<evidence type="ECO:0000259" key="3">
    <source>
        <dbReference type="PROSITE" id="PS51272"/>
    </source>
</evidence>
<dbReference type="Pfam" id="PF01551">
    <property type="entry name" value="Peptidase_M23"/>
    <property type="match status" value="1"/>
</dbReference>
<keyword evidence="1" id="KW-0732">Signal</keyword>
<dbReference type="InterPro" id="IPR011055">
    <property type="entry name" value="Dup_hybrid_motif"/>
</dbReference>
<protein>
    <submittedName>
        <fullName evidence="4">Peptidoglycan DD-metalloendopeptidase family protein</fullName>
    </submittedName>
</protein>
<dbReference type="PANTHER" id="PTHR21666">
    <property type="entry name" value="PEPTIDASE-RELATED"/>
    <property type="match status" value="1"/>
</dbReference>
<feature type="domain" description="SLH" evidence="3">
    <location>
        <begin position="27"/>
        <end position="90"/>
    </location>
</feature>
<dbReference type="InterPro" id="IPR001119">
    <property type="entry name" value="SLH_dom"/>
</dbReference>
<dbReference type="InterPro" id="IPR016047">
    <property type="entry name" value="M23ase_b-sheet_dom"/>
</dbReference>
<dbReference type="RefSeq" id="WP_281095258.1">
    <property type="nucleotide sequence ID" value="NZ_JARYZI010000011.1"/>
</dbReference>
<comment type="caution">
    <text evidence="4">The sequence shown here is derived from an EMBL/GenBank/DDBJ whole genome shotgun (WGS) entry which is preliminary data.</text>
</comment>
<dbReference type="Proteomes" id="UP001158045">
    <property type="component" value="Unassembled WGS sequence"/>
</dbReference>
<evidence type="ECO:0000256" key="2">
    <source>
        <dbReference type="ARBA" id="ARBA00022737"/>
    </source>
</evidence>
<keyword evidence="2" id="KW-0677">Repeat</keyword>
<reference evidence="4 5" key="1">
    <citation type="submission" date="2023-04" db="EMBL/GenBank/DDBJ databases">
        <title>Fusibacter bizertensis strain WBS, isolated from littoral bottom sediments of the Arctic seas - biochemical and genomic analysis.</title>
        <authorList>
            <person name="Brioukhanov A.L."/>
        </authorList>
    </citation>
    <scope>NUCLEOTIDE SEQUENCE [LARGE SCALE GENOMIC DNA]</scope>
    <source>
        <strain evidence="4 5">WBS</strain>
    </source>
</reference>
<dbReference type="EMBL" id="JARYZI010000011">
    <property type="protein sequence ID" value="MDH8679362.1"/>
    <property type="molecule type" value="Genomic_DNA"/>
</dbReference>
<gene>
    <name evidence="4" type="ORF">QE109_14485</name>
</gene>
<sequence>MSYKFKQKILLMFFGILVMSIFSFSPTFATTFRDVQNHWAKSYIDIASTYNAVSGYTDGSFKPNDNIQRIEFIAIIINSQGTNVRALSKDEYWGQPFIDAAVKSGIISSDEYGAMDESTFAENITREEMASIVVNAYISSEGIIDPVSTEEATSKLSDLETVSPRYYSSAIDAVALDFITGYSNGTFSPKHYATRAQATVLSFKLLVKLGVLSDADLPENIVLSKLKLNQGDLLKITLYHTNNTSVLTLTQDLYPSFKWYETGTEGVLEGYIPTNYSTAPGVYDLTLINNKTGKSSSQSLEIVQRDFRVQNLTIDPNIESSTKTDDAYAQYRKYFNPSRDISSPTKYYTESFLLPTSGKLTTEFGESRIVNNALTTYRHAGIDIAAPRNSDVIATNAGKVMLAIPLIITGNSIVIDHGEGLFSVYFHLDQLFVNEGDIVTRGQLIGAVGSTGFSTGPHLHFTMSYYRFDIEPGYILYGESITKQNYMNLMK</sequence>
<evidence type="ECO:0000313" key="4">
    <source>
        <dbReference type="EMBL" id="MDH8679362.1"/>
    </source>
</evidence>
<evidence type="ECO:0000313" key="5">
    <source>
        <dbReference type="Proteomes" id="UP001158045"/>
    </source>
</evidence>
<feature type="domain" description="SLH" evidence="3">
    <location>
        <begin position="153"/>
        <end position="216"/>
    </location>
</feature>
<accession>A0ABT6NG63</accession>